<accession>A0A9Q3D746</accession>
<organism evidence="4 5">
    <name type="scientific">Austropuccinia psidii MF-1</name>
    <dbReference type="NCBI Taxonomy" id="1389203"/>
    <lineage>
        <taxon>Eukaryota</taxon>
        <taxon>Fungi</taxon>
        <taxon>Dikarya</taxon>
        <taxon>Basidiomycota</taxon>
        <taxon>Pucciniomycotina</taxon>
        <taxon>Pucciniomycetes</taxon>
        <taxon>Pucciniales</taxon>
        <taxon>Sphaerophragmiaceae</taxon>
        <taxon>Austropuccinia</taxon>
    </lineage>
</organism>
<evidence type="ECO:0000256" key="1">
    <source>
        <dbReference type="ARBA" id="ARBA00022741"/>
    </source>
</evidence>
<dbReference type="FunFam" id="3.30.70.870:FF:000002">
    <property type="entry name" value="Translation elongation factor 2"/>
    <property type="match status" value="1"/>
</dbReference>
<evidence type="ECO:0000256" key="3">
    <source>
        <dbReference type="SAM" id="MobiDB-lite"/>
    </source>
</evidence>
<protein>
    <recommendedName>
        <fullName evidence="6">Elongation Factor G domain-containing protein</fullName>
    </recommendedName>
</protein>
<dbReference type="GO" id="GO:0005829">
    <property type="term" value="C:cytosol"/>
    <property type="evidence" value="ECO:0007669"/>
    <property type="project" value="TreeGrafter"/>
</dbReference>
<keyword evidence="1" id="KW-0547">Nucleotide-binding</keyword>
<dbReference type="PANTHER" id="PTHR42908:SF3">
    <property type="entry name" value="ELONGATION FACTOR-LIKE GTPASE 1"/>
    <property type="match status" value="1"/>
</dbReference>
<dbReference type="InterPro" id="IPR035647">
    <property type="entry name" value="EFG_III/V"/>
</dbReference>
<dbReference type="AlphaFoldDB" id="A0A9Q3D746"/>
<dbReference type="GO" id="GO:0003924">
    <property type="term" value="F:GTPase activity"/>
    <property type="evidence" value="ECO:0007669"/>
    <property type="project" value="TreeGrafter"/>
</dbReference>
<dbReference type="GO" id="GO:0043022">
    <property type="term" value="F:ribosome binding"/>
    <property type="evidence" value="ECO:0007669"/>
    <property type="project" value="TreeGrafter"/>
</dbReference>
<feature type="compositionally biased region" description="Basic and acidic residues" evidence="3">
    <location>
        <begin position="39"/>
        <end position="54"/>
    </location>
</feature>
<evidence type="ECO:0000313" key="5">
    <source>
        <dbReference type="Proteomes" id="UP000765509"/>
    </source>
</evidence>
<dbReference type="GO" id="GO:0042256">
    <property type="term" value="P:cytosolic ribosome assembly"/>
    <property type="evidence" value="ECO:0007669"/>
    <property type="project" value="TreeGrafter"/>
</dbReference>
<keyword evidence="2" id="KW-0342">GTP-binding</keyword>
<evidence type="ECO:0008006" key="6">
    <source>
        <dbReference type="Google" id="ProtNLM"/>
    </source>
</evidence>
<dbReference type="EMBL" id="AVOT02013990">
    <property type="protein sequence ID" value="MBW0497085.1"/>
    <property type="molecule type" value="Genomic_DNA"/>
</dbReference>
<dbReference type="SUPFAM" id="SSF54980">
    <property type="entry name" value="EF-G C-terminal domain-like"/>
    <property type="match status" value="1"/>
</dbReference>
<dbReference type="GO" id="GO:1990904">
    <property type="term" value="C:ribonucleoprotein complex"/>
    <property type="evidence" value="ECO:0007669"/>
    <property type="project" value="TreeGrafter"/>
</dbReference>
<evidence type="ECO:0000256" key="2">
    <source>
        <dbReference type="ARBA" id="ARBA00023134"/>
    </source>
</evidence>
<feature type="compositionally biased region" description="Low complexity" evidence="3">
    <location>
        <begin position="9"/>
        <end position="23"/>
    </location>
</feature>
<dbReference type="Proteomes" id="UP000765509">
    <property type="component" value="Unassembled WGS sequence"/>
</dbReference>
<feature type="region of interest" description="Disordered" evidence="3">
    <location>
        <begin position="1"/>
        <end position="54"/>
    </location>
</feature>
<dbReference type="PANTHER" id="PTHR42908">
    <property type="entry name" value="TRANSLATION ELONGATION FACTOR-RELATED"/>
    <property type="match status" value="1"/>
</dbReference>
<dbReference type="GO" id="GO:0005525">
    <property type="term" value="F:GTP binding"/>
    <property type="evidence" value="ECO:0007669"/>
    <property type="project" value="UniProtKB-KW"/>
</dbReference>
<gene>
    <name evidence="4" type="ORF">O181_036800</name>
</gene>
<reference evidence="4" key="1">
    <citation type="submission" date="2021-03" db="EMBL/GenBank/DDBJ databases">
        <title>Draft genome sequence of rust myrtle Austropuccinia psidii MF-1, a brazilian biotype.</title>
        <authorList>
            <person name="Quecine M.C."/>
            <person name="Pachon D.M.R."/>
            <person name="Bonatelli M.L."/>
            <person name="Correr F.H."/>
            <person name="Franceschini L.M."/>
            <person name="Leite T.F."/>
            <person name="Margarido G.R.A."/>
            <person name="Almeida C.A."/>
            <person name="Ferrarezi J.A."/>
            <person name="Labate C.A."/>
        </authorList>
    </citation>
    <scope>NUCLEOTIDE SEQUENCE</scope>
    <source>
        <strain evidence="4">MF-1</strain>
    </source>
</reference>
<evidence type="ECO:0000313" key="4">
    <source>
        <dbReference type="EMBL" id="MBW0497085.1"/>
    </source>
</evidence>
<name>A0A9Q3D746_9BASI</name>
<comment type="caution">
    <text evidence="4">The sequence shown here is derived from an EMBL/GenBank/DDBJ whole genome shotgun (WGS) entry which is preliminary data.</text>
</comment>
<keyword evidence="5" id="KW-1185">Reference proteome</keyword>
<dbReference type="Gene3D" id="3.30.70.870">
    <property type="entry name" value="Elongation Factor G (Translational Gtpase), domain 3"/>
    <property type="match status" value="1"/>
</dbReference>
<sequence>MECLLRCFSPTSSSSSSSLILPSKPQMTEWDGKGNGQKMESDSRGDKKVNKAKSSEEPLKYVSINYLDFTSQTHSGEHVILTAGELHLERCLRDLRERLAEIPIQASKPIIPF</sequence>
<proteinExistence type="predicted"/>